<dbReference type="InterPro" id="IPR000847">
    <property type="entry name" value="LysR_HTH_N"/>
</dbReference>
<dbReference type="PROSITE" id="PS50931">
    <property type="entry name" value="HTH_LYSR"/>
    <property type="match status" value="1"/>
</dbReference>
<dbReference type="Gene3D" id="1.10.10.10">
    <property type="entry name" value="Winged helix-like DNA-binding domain superfamily/Winged helix DNA-binding domain"/>
    <property type="match status" value="1"/>
</dbReference>
<dbReference type="InterPro" id="IPR036388">
    <property type="entry name" value="WH-like_DNA-bd_sf"/>
</dbReference>
<dbReference type="SUPFAM" id="SSF53850">
    <property type="entry name" value="Periplasmic binding protein-like II"/>
    <property type="match status" value="1"/>
</dbReference>
<keyword evidence="3" id="KW-0238">DNA-binding</keyword>
<keyword evidence="2" id="KW-0805">Transcription regulation</keyword>
<dbReference type="Pfam" id="PF03466">
    <property type="entry name" value="LysR_substrate"/>
    <property type="match status" value="1"/>
</dbReference>
<evidence type="ECO:0000256" key="4">
    <source>
        <dbReference type="ARBA" id="ARBA00023163"/>
    </source>
</evidence>
<dbReference type="NCBIfam" id="NF008352">
    <property type="entry name" value="PRK11139.1"/>
    <property type="match status" value="1"/>
</dbReference>
<dbReference type="Proteomes" id="UP000322822">
    <property type="component" value="Chromosome 2"/>
</dbReference>
<evidence type="ECO:0000256" key="1">
    <source>
        <dbReference type="ARBA" id="ARBA00009437"/>
    </source>
</evidence>
<gene>
    <name evidence="6" type="primary">gcvA</name>
    <name evidence="6" type="ORF">FOB72_23410</name>
</gene>
<dbReference type="GO" id="GO:0003700">
    <property type="term" value="F:DNA-binding transcription factor activity"/>
    <property type="evidence" value="ECO:0007669"/>
    <property type="project" value="InterPro"/>
</dbReference>
<comment type="similarity">
    <text evidence="1">Belongs to the LysR transcriptional regulatory family.</text>
</comment>
<dbReference type="RefSeq" id="WP_150375069.1">
    <property type="nucleotide sequence ID" value="NZ_CP044067.1"/>
</dbReference>
<dbReference type="OrthoDB" id="9178397at2"/>
<sequence>MSWQLPSLTALRTFEAAARHLSFTRAAQELNLTQSAVSRQIRQTEEYLGLMLFQRVKKRLVLTEAGRSYVEDIRASLEQMQTATVNLLAHKGKGGIIRLATPPAFCARWLIPRLADFSTRFPNIFVNLSTRAHPFDFQSEPLDAAIYYGANDWPGTVVTEPLVGEELLVVCSQGYYHAHREHLQSLTQFGHHVLLQQTSRQTCWPQWMQSHGVSGVNGIAGPRFEHLYMVLQAAVAGLGLGLLPRILIEDEVATGRLVVPFPGTFVSDDAYCLVFPEAKRNESRLELFRAWIHEEARKPTAPSP</sequence>
<protein>
    <submittedName>
        <fullName evidence="6">Transcriptional regulator GcvA</fullName>
    </submittedName>
</protein>
<evidence type="ECO:0000313" key="7">
    <source>
        <dbReference type="Proteomes" id="UP000322822"/>
    </source>
</evidence>
<organism evidence="6 7">
    <name type="scientific">Cupriavidus pauculus</name>
    <dbReference type="NCBI Taxonomy" id="82633"/>
    <lineage>
        <taxon>Bacteria</taxon>
        <taxon>Pseudomonadati</taxon>
        <taxon>Pseudomonadota</taxon>
        <taxon>Betaproteobacteria</taxon>
        <taxon>Burkholderiales</taxon>
        <taxon>Burkholderiaceae</taxon>
        <taxon>Cupriavidus</taxon>
    </lineage>
</organism>
<dbReference type="PANTHER" id="PTHR30537:SF26">
    <property type="entry name" value="GLYCINE CLEAVAGE SYSTEM TRANSCRIPTIONAL ACTIVATOR"/>
    <property type="match status" value="1"/>
</dbReference>
<dbReference type="PANTHER" id="PTHR30537">
    <property type="entry name" value="HTH-TYPE TRANSCRIPTIONAL REGULATOR"/>
    <property type="match status" value="1"/>
</dbReference>
<feature type="domain" description="HTH lysR-type" evidence="5">
    <location>
        <begin position="6"/>
        <end position="63"/>
    </location>
</feature>
<accession>A0A5P2HCU8</accession>
<evidence type="ECO:0000259" key="5">
    <source>
        <dbReference type="PROSITE" id="PS50931"/>
    </source>
</evidence>
<dbReference type="InterPro" id="IPR005119">
    <property type="entry name" value="LysR_subst-bd"/>
</dbReference>
<dbReference type="EMBL" id="CP044067">
    <property type="protein sequence ID" value="QET05009.1"/>
    <property type="molecule type" value="Genomic_DNA"/>
</dbReference>
<evidence type="ECO:0000256" key="3">
    <source>
        <dbReference type="ARBA" id="ARBA00023125"/>
    </source>
</evidence>
<dbReference type="AlphaFoldDB" id="A0A5P2HCU8"/>
<dbReference type="FunFam" id="1.10.10.10:FF:000038">
    <property type="entry name" value="Glycine cleavage system transcriptional activator"/>
    <property type="match status" value="1"/>
</dbReference>
<dbReference type="SUPFAM" id="SSF46785">
    <property type="entry name" value="Winged helix' DNA-binding domain"/>
    <property type="match status" value="1"/>
</dbReference>
<dbReference type="InterPro" id="IPR036390">
    <property type="entry name" value="WH_DNA-bd_sf"/>
</dbReference>
<dbReference type="Gene3D" id="3.40.190.10">
    <property type="entry name" value="Periplasmic binding protein-like II"/>
    <property type="match status" value="2"/>
</dbReference>
<proteinExistence type="inferred from homology"/>
<evidence type="ECO:0000256" key="2">
    <source>
        <dbReference type="ARBA" id="ARBA00023015"/>
    </source>
</evidence>
<keyword evidence="4" id="KW-0804">Transcription</keyword>
<dbReference type="PRINTS" id="PR00039">
    <property type="entry name" value="HTHLYSR"/>
</dbReference>
<dbReference type="GO" id="GO:0043565">
    <property type="term" value="F:sequence-specific DNA binding"/>
    <property type="evidence" value="ECO:0007669"/>
    <property type="project" value="TreeGrafter"/>
</dbReference>
<dbReference type="InterPro" id="IPR058163">
    <property type="entry name" value="LysR-type_TF_proteobact-type"/>
</dbReference>
<dbReference type="Pfam" id="PF00126">
    <property type="entry name" value="HTH_1"/>
    <property type="match status" value="1"/>
</dbReference>
<dbReference type="FunFam" id="3.40.190.10:FF:000017">
    <property type="entry name" value="Glycine cleavage system transcriptional activator"/>
    <property type="match status" value="1"/>
</dbReference>
<evidence type="ECO:0000313" key="6">
    <source>
        <dbReference type="EMBL" id="QET05009.1"/>
    </source>
</evidence>
<name>A0A5P2HCU8_9BURK</name>
<dbReference type="GO" id="GO:0006351">
    <property type="term" value="P:DNA-templated transcription"/>
    <property type="evidence" value="ECO:0007669"/>
    <property type="project" value="TreeGrafter"/>
</dbReference>
<reference evidence="6 7" key="1">
    <citation type="submission" date="2019-09" db="EMBL/GenBank/DDBJ databases">
        <title>FDA dAtabase for Regulatory Grade micrObial Sequences (FDA-ARGOS): Supporting development and validation of Infectious Disease Dx tests.</title>
        <authorList>
            <person name="Sciortino C."/>
            <person name="Tallon L."/>
            <person name="Sadzewicz L."/>
            <person name="Vavikolanu K."/>
            <person name="Mehta A."/>
            <person name="Aluvathingal J."/>
            <person name="Nadendla S."/>
            <person name="Nandy P."/>
            <person name="Geyer C."/>
            <person name="Yan Y."/>
            <person name="Sichtig H."/>
        </authorList>
    </citation>
    <scope>NUCLEOTIDE SEQUENCE [LARGE SCALE GENOMIC DNA]</scope>
    <source>
        <strain evidence="6 7">FDAARGOS_664</strain>
    </source>
</reference>